<feature type="compositionally biased region" description="Low complexity" evidence="2">
    <location>
        <begin position="144"/>
        <end position="155"/>
    </location>
</feature>
<sequence length="270" mass="29712">MLKPSRQINQPSTFHPQNAASADQLARRHGSLWGIASNSWRPTDEAGRRLEHSGSMRDPYLPHQRRPAPAAASTARVFLLLGCARRSRAPAPASRFEGDFWRREAGRKGEEKRTLPAMATTAAAYGCPAAPPFAASVSRRRAPPSRVSLNSSSSSSRRRTAEFPGLRVSCRRRILAASACSGEADSDAVAAPAEGTFDLNLPRRSLLVQFTCNACGERTKRLINRVAYERGTIFLQCAGCQVYHKFVDNLGLVVEYDLREENRVNTDTET</sequence>
<keyword evidence="1" id="KW-0479">Metal-binding</keyword>
<dbReference type="Gramene" id="OPUNC01G22200.2">
    <property type="protein sequence ID" value="OPUNC01G22200.2"/>
    <property type="gene ID" value="OPUNC01G22200"/>
</dbReference>
<dbReference type="GO" id="GO:0008270">
    <property type="term" value="F:zinc ion binding"/>
    <property type="evidence" value="ECO:0007669"/>
    <property type="project" value="UniProtKB-KW"/>
</dbReference>
<evidence type="ECO:0000313" key="5">
    <source>
        <dbReference type="Proteomes" id="UP000026962"/>
    </source>
</evidence>
<dbReference type="GO" id="GO:0005739">
    <property type="term" value="C:mitochondrion"/>
    <property type="evidence" value="ECO:0007669"/>
    <property type="project" value="TreeGrafter"/>
</dbReference>
<accession>A0A0E0JKX2</accession>
<evidence type="ECO:0000259" key="3">
    <source>
        <dbReference type="PROSITE" id="PS51501"/>
    </source>
</evidence>
<protein>
    <recommendedName>
        <fullName evidence="3">DNL-type domain-containing protein</fullName>
    </recommendedName>
</protein>
<dbReference type="Proteomes" id="UP000026962">
    <property type="component" value="Chromosome 1"/>
</dbReference>
<feature type="domain" description="DNL-type" evidence="3">
    <location>
        <begin position="201"/>
        <end position="270"/>
    </location>
</feature>
<dbReference type="GO" id="GO:0030150">
    <property type="term" value="P:protein import into mitochondrial matrix"/>
    <property type="evidence" value="ECO:0007669"/>
    <property type="project" value="TreeGrafter"/>
</dbReference>
<proteinExistence type="predicted"/>
<evidence type="ECO:0000313" key="4">
    <source>
        <dbReference type="EnsemblPlants" id="OPUNC01G22200.2"/>
    </source>
</evidence>
<feature type="region of interest" description="Disordered" evidence="2">
    <location>
        <begin position="1"/>
        <end position="24"/>
    </location>
</feature>
<keyword evidence="5" id="KW-1185">Reference proteome</keyword>
<dbReference type="eggNOG" id="KOG3277">
    <property type="taxonomic scope" value="Eukaryota"/>
</dbReference>
<organism evidence="4">
    <name type="scientific">Oryza punctata</name>
    <name type="common">Red rice</name>
    <dbReference type="NCBI Taxonomy" id="4537"/>
    <lineage>
        <taxon>Eukaryota</taxon>
        <taxon>Viridiplantae</taxon>
        <taxon>Streptophyta</taxon>
        <taxon>Embryophyta</taxon>
        <taxon>Tracheophyta</taxon>
        <taxon>Spermatophyta</taxon>
        <taxon>Magnoliopsida</taxon>
        <taxon>Liliopsida</taxon>
        <taxon>Poales</taxon>
        <taxon>Poaceae</taxon>
        <taxon>BOP clade</taxon>
        <taxon>Oryzoideae</taxon>
        <taxon>Oryzeae</taxon>
        <taxon>Oryzinae</taxon>
        <taxon>Oryza</taxon>
    </lineage>
</organism>
<dbReference type="HOGENOM" id="CLU_1039694_0_0_1"/>
<dbReference type="GO" id="GO:0050821">
    <property type="term" value="P:protein stabilization"/>
    <property type="evidence" value="ECO:0007669"/>
    <property type="project" value="TreeGrafter"/>
</dbReference>
<evidence type="ECO:0000256" key="2">
    <source>
        <dbReference type="SAM" id="MobiDB-lite"/>
    </source>
</evidence>
<dbReference type="EnsemblPlants" id="OPUNC01G22200.2">
    <property type="protein sequence ID" value="OPUNC01G22200.2"/>
    <property type="gene ID" value="OPUNC01G22200"/>
</dbReference>
<dbReference type="GO" id="GO:0051087">
    <property type="term" value="F:protein-folding chaperone binding"/>
    <property type="evidence" value="ECO:0007669"/>
    <property type="project" value="TreeGrafter"/>
</dbReference>
<dbReference type="PANTHER" id="PTHR20922:SF19">
    <property type="entry name" value="F24J5.3"/>
    <property type="match status" value="1"/>
</dbReference>
<keyword evidence="1" id="KW-0862">Zinc</keyword>
<dbReference type="InterPro" id="IPR007853">
    <property type="entry name" value="Znf_DNL-typ"/>
</dbReference>
<dbReference type="PANTHER" id="PTHR20922">
    <property type="entry name" value="DNL-TYPE ZINC FINGER PROTEIN"/>
    <property type="match status" value="1"/>
</dbReference>
<dbReference type="AlphaFoldDB" id="A0A0E0JKX2"/>
<dbReference type="STRING" id="4537.A0A0E0JKX2"/>
<keyword evidence="1" id="KW-0863">Zinc-finger</keyword>
<feature type="region of interest" description="Disordered" evidence="2">
    <location>
        <begin position="37"/>
        <end position="68"/>
    </location>
</feature>
<name>A0A0E0JKX2_ORYPU</name>
<evidence type="ECO:0000256" key="1">
    <source>
        <dbReference type="PROSITE-ProRule" id="PRU00834"/>
    </source>
</evidence>
<feature type="compositionally biased region" description="Basic and acidic residues" evidence="2">
    <location>
        <begin position="42"/>
        <end position="55"/>
    </location>
</feature>
<reference evidence="4" key="2">
    <citation type="submission" date="2018-05" db="EMBL/GenBank/DDBJ databases">
        <title>OpunRS2 (Oryza punctata Reference Sequence Version 2).</title>
        <authorList>
            <person name="Zhang J."/>
            <person name="Kudrna D."/>
            <person name="Lee S."/>
            <person name="Talag J."/>
            <person name="Welchert J."/>
            <person name="Wing R.A."/>
        </authorList>
    </citation>
    <scope>NUCLEOTIDE SEQUENCE [LARGE SCALE GENOMIC DNA]</scope>
</reference>
<dbReference type="PROSITE" id="PS51501">
    <property type="entry name" value="ZF_DNL"/>
    <property type="match status" value="1"/>
</dbReference>
<reference evidence="4" key="1">
    <citation type="submission" date="2015-04" db="UniProtKB">
        <authorList>
            <consortium name="EnsemblPlants"/>
        </authorList>
    </citation>
    <scope>IDENTIFICATION</scope>
</reference>
<dbReference type="InterPro" id="IPR024158">
    <property type="entry name" value="Mt_import_TIM15"/>
</dbReference>
<dbReference type="Pfam" id="PF05180">
    <property type="entry name" value="zf-DNL"/>
    <property type="match status" value="1"/>
</dbReference>
<feature type="region of interest" description="Disordered" evidence="2">
    <location>
        <begin position="136"/>
        <end position="160"/>
    </location>
</feature>
<feature type="compositionally biased region" description="Polar residues" evidence="2">
    <location>
        <begin position="1"/>
        <end position="21"/>
    </location>
</feature>
<dbReference type="GO" id="GO:0006457">
    <property type="term" value="P:protein folding"/>
    <property type="evidence" value="ECO:0007669"/>
    <property type="project" value="TreeGrafter"/>
</dbReference>